<feature type="region of interest" description="Disordered" evidence="1">
    <location>
        <begin position="1"/>
        <end position="44"/>
    </location>
</feature>
<feature type="compositionally biased region" description="Basic and acidic residues" evidence="1">
    <location>
        <begin position="152"/>
        <end position="161"/>
    </location>
</feature>
<feature type="compositionally biased region" description="Basic and acidic residues" evidence="1">
    <location>
        <begin position="16"/>
        <end position="35"/>
    </location>
</feature>
<evidence type="ECO:0000313" key="2">
    <source>
        <dbReference type="EMBL" id="SHF74340.1"/>
    </source>
</evidence>
<dbReference type="OrthoDB" id="5772479at2"/>
<accession>A0A1M5E5A1</accession>
<reference evidence="2 3" key="1">
    <citation type="submission" date="2016-11" db="EMBL/GenBank/DDBJ databases">
        <authorList>
            <person name="Jaros S."/>
            <person name="Januszkiewicz K."/>
            <person name="Wedrychowicz H."/>
        </authorList>
    </citation>
    <scope>NUCLEOTIDE SEQUENCE [LARGE SCALE GENOMIC DNA]</scope>
    <source>
        <strain evidence="2 3">DSM 19980</strain>
    </source>
</reference>
<protein>
    <submittedName>
        <fullName evidence="2">Uncharacterized protein</fullName>
    </submittedName>
</protein>
<feature type="region of interest" description="Disordered" evidence="1">
    <location>
        <begin position="137"/>
        <end position="161"/>
    </location>
</feature>
<dbReference type="EMBL" id="FQUJ01000020">
    <property type="protein sequence ID" value="SHF74340.1"/>
    <property type="molecule type" value="Genomic_DNA"/>
</dbReference>
<proteinExistence type="predicted"/>
<sequence>MIDPENRTDPSSSSSAKDEARERTRQSAHEVKDAARQQAEGMFDQQKEVAANEAEKFASVFRKMAKEFDQQDQHYFSGYANNIARCTDAISQRLREKDLGTLMNQVQDYSRRQPAVFIGGAVAAGFLMARFLNSSNARNRDTPSFSTTSLSNEHDITNTPP</sequence>
<dbReference type="RefSeq" id="WP_072825126.1">
    <property type="nucleotide sequence ID" value="NZ_FQUJ01000020.1"/>
</dbReference>
<evidence type="ECO:0000313" key="3">
    <source>
        <dbReference type="Proteomes" id="UP000184346"/>
    </source>
</evidence>
<name>A0A1M5E5A1_9GAMM</name>
<feature type="compositionally biased region" description="Polar residues" evidence="1">
    <location>
        <begin position="137"/>
        <end position="151"/>
    </location>
</feature>
<evidence type="ECO:0000256" key="1">
    <source>
        <dbReference type="SAM" id="MobiDB-lite"/>
    </source>
</evidence>
<gene>
    <name evidence="2" type="ORF">SAMN02745148_03434</name>
</gene>
<dbReference type="Proteomes" id="UP000184346">
    <property type="component" value="Unassembled WGS sequence"/>
</dbReference>
<dbReference type="STRING" id="1121942.SAMN02745148_03434"/>
<dbReference type="AlphaFoldDB" id="A0A1M5E5A1"/>
<organism evidence="2 3">
    <name type="scientific">Modicisalibacter ilicicola DSM 19980</name>
    <dbReference type="NCBI Taxonomy" id="1121942"/>
    <lineage>
        <taxon>Bacteria</taxon>
        <taxon>Pseudomonadati</taxon>
        <taxon>Pseudomonadota</taxon>
        <taxon>Gammaproteobacteria</taxon>
        <taxon>Oceanospirillales</taxon>
        <taxon>Halomonadaceae</taxon>
        <taxon>Modicisalibacter</taxon>
    </lineage>
</organism>
<keyword evidence="3" id="KW-1185">Reference proteome</keyword>